<dbReference type="SMART" id="SM01024">
    <property type="entry name" value="BCS1_N"/>
    <property type="match status" value="1"/>
</dbReference>
<proteinExistence type="inferred from homology"/>
<feature type="domain" description="AAA+ ATPase" evidence="14">
    <location>
        <begin position="257"/>
        <end position="393"/>
    </location>
</feature>
<evidence type="ECO:0000313" key="17">
    <source>
        <dbReference type="Proteomes" id="UP000509510"/>
    </source>
</evidence>
<dbReference type="Gene3D" id="3.40.50.300">
    <property type="entry name" value="P-loop containing nucleotide triphosphate hydrolases"/>
    <property type="match status" value="1"/>
</dbReference>
<evidence type="ECO:0000256" key="11">
    <source>
        <dbReference type="ARBA" id="ARBA00048778"/>
    </source>
</evidence>
<dbReference type="OrthoDB" id="4225323at2759"/>
<accession>A0A7H8QVF6</accession>
<dbReference type="Pfam" id="PF00004">
    <property type="entry name" value="AAA"/>
    <property type="match status" value="1"/>
</dbReference>
<keyword evidence="9" id="KW-0496">Mitochondrion</keyword>
<feature type="region of interest" description="Disordered" evidence="12">
    <location>
        <begin position="590"/>
        <end position="645"/>
    </location>
</feature>
<evidence type="ECO:0008006" key="18">
    <source>
        <dbReference type="Google" id="ProtNLM"/>
    </source>
</evidence>
<gene>
    <name evidence="16" type="ORF">TRUGW13939_04837</name>
</gene>
<dbReference type="GO" id="GO:0016887">
    <property type="term" value="F:ATP hydrolysis activity"/>
    <property type="evidence" value="ECO:0007669"/>
    <property type="project" value="InterPro"/>
</dbReference>
<evidence type="ECO:0000256" key="7">
    <source>
        <dbReference type="ARBA" id="ARBA00022840"/>
    </source>
</evidence>
<evidence type="ECO:0000256" key="1">
    <source>
        <dbReference type="ARBA" id="ARBA00004434"/>
    </source>
</evidence>
<feature type="compositionally biased region" description="Basic and acidic residues" evidence="12">
    <location>
        <begin position="471"/>
        <end position="482"/>
    </location>
</feature>
<dbReference type="InterPro" id="IPR003960">
    <property type="entry name" value="ATPase_AAA_CS"/>
</dbReference>
<keyword evidence="6" id="KW-0378">Hydrolase</keyword>
<evidence type="ECO:0000256" key="8">
    <source>
        <dbReference type="ARBA" id="ARBA00022989"/>
    </source>
</evidence>
<dbReference type="InterPro" id="IPR050747">
    <property type="entry name" value="Mitochondrial_chaperone_BCS1"/>
</dbReference>
<dbReference type="InterPro" id="IPR003959">
    <property type="entry name" value="ATPase_AAA_core"/>
</dbReference>
<evidence type="ECO:0000256" key="13">
    <source>
        <dbReference type="SAM" id="Phobius"/>
    </source>
</evidence>
<dbReference type="InterPro" id="IPR003593">
    <property type="entry name" value="AAA+_ATPase"/>
</dbReference>
<evidence type="ECO:0000256" key="2">
    <source>
        <dbReference type="ARBA" id="ARBA00007448"/>
    </source>
</evidence>
<dbReference type="InterPro" id="IPR014851">
    <property type="entry name" value="BCS1_N"/>
</dbReference>
<evidence type="ECO:0000256" key="12">
    <source>
        <dbReference type="SAM" id="MobiDB-lite"/>
    </source>
</evidence>
<keyword evidence="17" id="KW-1185">Reference proteome</keyword>
<dbReference type="RefSeq" id="XP_035343896.1">
    <property type="nucleotide sequence ID" value="XM_035488003.1"/>
</dbReference>
<evidence type="ECO:0000256" key="9">
    <source>
        <dbReference type="ARBA" id="ARBA00023128"/>
    </source>
</evidence>
<keyword evidence="10 13" id="KW-0472">Membrane</keyword>
<evidence type="ECO:0000259" key="14">
    <source>
        <dbReference type="SMART" id="SM00382"/>
    </source>
</evidence>
<organism evidence="16 17">
    <name type="scientific">Talaromyces rugulosus</name>
    <name type="common">Penicillium rugulosum</name>
    <dbReference type="NCBI Taxonomy" id="121627"/>
    <lineage>
        <taxon>Eukaryota</taxon>
        <taxon>Fungi</taxon>
        <taxon>Dikarya</taxon>
        <taxon>Ascomycota</taxon>
        <taxon>Pezizomycotina</taxon>
        <taxon>Eurotiomycetes</taxon>
        <taxon>Eurotiomycetidae</taxon>
        <taxon>Eurotiales</taxon>
        <taxon>Trichocomaceae</taxon>
        <taxon>Talaromyces</taxon>
        <taxon>Talaromyces sect. Islandici</taxon>
    </lineage>
</organism>
<evidence type="ECO:0000313" key="16">
    <source>
        <dbReference type="EMBL" id="QKX57718.1"/>
    </source>
</evidence>
<keyword evidence="8 13" id="KW-1133">Transmembrane helix</keyword>
<feature type="compositionally biased region" description="Basic and acidic residues" evidence="12">
    <location>
        <begin position="958"/>
        <end position="974"/>
    </location>
</feature>
<dbReference type="InterPro" id="IPR057495">
    <property type="entry name" value="AAA_lid_BCS1"/>
</dbReference>
<name>A0A7H8QVF6_TALRU</name>
<keyword evidence="7" id="KW-0067">ATP-binding</keyword>
<keyword evidence="3 13" id="KW-0812">Transmembrane</keyword>
<protein>
    <recommendedName>
        <fullName evidence="18">AAA+ ATPase domain-containing protein</fullName>
    </recommendedName>
</protein>
<feature type="region of interest" description="Disordered" evidence="12">
    <location>
        <begin position="471"/>
        <end position="532"/>
    </location>
</feature>
<sequence>MDPTSVASDVAAHVAANVAAMPVSILDVFFPGFTSILSMAHGLSAGKLNSNVRLLLFGGFLIFLAKYIYGYINDLVNSHFTSTINVSYYNEAFDMLINWISEQPFAQNTRTTLVSVGAKHRRGLFDNANGDKKSLSFTPWNTSIIFMYKGHLIRFRRAPKDGRSGEEEIVVSCYGRSPRIVKELFEECRTEYLKQIEKKTTVFDHQGGEWRKTMSREIRPLSTILMDEKKKQKVLNDVESFLDPAARGWYARRGIPYRRGFLLYGPPGTGKSSFSLSIAGQFDLDIYILNLSAVDDSGLSSLFSELPSRCVVLLEDVDAAGTTRTEQTAEKTTDQVAATSKGLTLSGLLNAIDGVSSQEGRVLIMTTNHIEHLDAALIRPGRVDRKVLFQLTDKDMNARLFCIIFKQSAEDQHSPKGDIDEETVGQLAIEFAGKIPERVFSPAEVLSYLLENKLSPTKAVANVERWVKDNENEDGESLRRELSWASRPMHTQQPVNPRKRQHSDQHSLAASPKRADKKLKVDHPSGSQPPAAFWDNLSEVWLTHNALREFDLRNKQTTTNGFEQSQPLRPVTRSILRNIQEVAKEGGLDLSELRGYPEPEMNSRRSKYRVQKQSLSASRSASRGSSASRSTKPSTTKSSGPYDRDFQQHLIDHGIYPHAYEYPDGRIPPKPTNWSDIKERLARQRSSLSPSKFTDEMHEKFVRADAHAFKEKQITESVISVIEGDNGDARCVAGGIPFRNLDHLTDGTLVPGNPDRYYGARPEQLDRRIRSELDDQIVPSTQHDLPVAPNFFLAAKGPDGSASVARRQASYDGALGARGMRSLQEYGKDEPGFDNNAYTLTSIYHNGQLQMFTSHPSKSATLDRPEYLMTQLNTWGMTGNIETFREGATWYRNGRDWAKEQRDEAIKRANERATNSPGVSSTLNTSFGTVCEISSNDSAASITEQSYFSFNATDTPEESLRSDSPKRSQRKHND</sequence>
<feature type="compositionally biased region" description="Low complexity" evidence="12">
    <location>
        <begin position="616"/>
        <end position="641"/>
    </location>
</feature>
<keyword evidence="5" id="KW-0999">Mitochondrion inner membrane</keyword>
<dbReference type="Pfam" id="PF25426">
    <property type="entry name" value="AAA_lid_BCS1"/>
    <property type="match status" value="1"/>
</dbReference>
<dbReference type="GeneID" id="55992336"/>
<evidence type="ECO:0000259" key="15">
    <source>
        <dbReference type="SMART" id="SM01024"/>
    </source>
</evidence>
<dbReference type="Pfam" id="PF08740">
    <property type="entry name" value="BCS1_N"/>
    <property type="match status" value="1"/>
</dbReference>
<evidence type="ECO:0000256" key="6">
    <source>
        <dbReference type="ARBA" id="ARBA00022801"/>
    </source>
</evidence>
<dbReference type="PROSITE" id="PS00674">
    <property type="entry name" value="AAA"/>
    <property type="match status" value="1"/>
</dbReference>
<comment type="similarity">
    <text evidence="2">Belongs to the AAA ATPase family. BCS1 subfamily.</text>
</comment>
<dbReference type="SMART" id="SM00382">
    <property type="entry name" value="AAA"/>
    <property type="match status" value="1"/>
</dbReference>
<feature type="region of interest" description="Disordered" evidence="12">
    <location>
        <begin position="950"/>
        <end position="974"/>
    </location>
</feature>
<feature type="transmembrane region" description="Helical" evidence="13">
    <location>
        <begin position="52"/>
        <end position="72"/>
    </location>
</feature>
<evidence type="ECO:0000256" key="3">
    <source>
        <dbReference type="ARBA" id="ARBA00022692"/>
    </source>
</evidence>
<keyword evidence="4" id="KW-0547">Nucleotide-binding</keyword>
<comment type="catalytic activity">
    <reaction evidence="11">
        <text>ATP + H2O = ADP + phosphate + H(+)</text>
        <dbReference type="Rhea" id="RHEA:13065"/>
        <dbReference type="ChEBI" id="CHEBI:15377"/>
        <dbReference type="ChEBI" id="CHEBI:15378"/>
        <dbReference type="ChEBI" id="CHEBI:30616"/>
        <dbReference type="ChEBI" id="CHEBI:43474"/>
        <dbReference type="ChEBI" id="CHEBI:456216"/>
    </reaction>
    <physiologicalReaction direction="left-to-right" evidence="11">
        <dbReference type="Rhea" id="RHEA:13066"/>
    </physiologicalReaction>
</comment>
<reference evidence="17" key="1">
    <citation type="submission" date="2020-06" db="EMBL/GenBank/DDBJ databases">
        <title>A chromosome-scale genome assembly of Talaromyces rugulosus W13939.</title>
        <authorList>
            <person name="Wang B."/>
            <person name="Guo L."/>
            <person name="Ye K."/>
            <person name="Wang L."/>
        </authorList>
    </citation>
    <scope>NUCLEOTIDE SEQUENCE [LARGE SCALE GENOMIC DNA]</scope>
    <source>
        <strain evidence="17">W13939</strain>
    </source>
</reference>
<evidence type="ECO:0000256" key="4">
    <source>
        <dbReference type="ARBA" id="ARBA00022741"/>
    </source>
</evidence>
<evidence type="ECO:0000256" key="10">
    <source>
        <dbReference type="ARBA" id="ARBA00023136"/>
    </source>
</evidence>
<dbReference type="SUPFAM" id="SSF52540">
    <property type="entry name" value="P-loop containing nucleoside triphosphate hydrolases"/>
    <property type="match status" value="1"/>
</dbReference>
<dbReference type="KEGG" id="trg:TRUGW13939_04837"/>
<feature type="compositionally biased region" description="Basic and acidic residues" evidence="12">
    <location>
        <begin position="590"/>
        <end position="603"/>
    </location>
</feature>
<feature type="transmembrane region" description="Helical" evidence="13">
    <location>
        <begin position="20"/>
        <end position="40"/>
    </location>
</feature>
<dbReference type="GO" id="GO:0005524">
    <property type="term" value="F:ATP binding"/>
    <property type="evidence" value="ECO:0007669"/>
    <property type="project" value="UniProtKB-KW"/>
</dbReference>
<evidence type="ECO:0000256" key="5">
    <source>
        <dbReference type="ARBA" id="ARBA00022792"/>
    </source>
</evidence>
<feature type="domain" description="BCS1 N-terminal" evidence="15">
    <location>
        <begin position="55"/>
        <end position="224"/>
    </location>
</feature>
<dbReference type="GO" id="GO:0005743">
    <property type="term" value="C:mitochondrial inner membrane"/>
    <property type="evidence" value="ECO:0007669"/>
    <property type="project" value="UniProtKB-SubCell"/>
</dbReference>
<dbReference type="PANTHER" id="PTHR23070">
    <property type="entry name" value="BCS1 AAA-TYPE ATPASE"/>
    <property type="match status" value="1"/>
</dbReference>
<dbReference type="AlphaFoldDB" id="A0A7H8QVF6"/>
<dbReference type="EMBL" id="CP055899">
    <property type="protein sequence ID" value="QKX57718.1"/>
    <property type="molecule type" value="Genomic_DNA"/>
</dbReference>
<dbReference type="Proteomes" id="UP000509510">
    <property type="component" value="Chromosome II"/>
</dbReference>
<comment type="subcellular location">
    <subcellularLocation>
        <location evidence="1">Mitochondrion inner membrane</location>
        <topology evidence="1">Single-pass membrane protein</topology>
    </subcellularLocation>
</comment>
<dbReference type="InterPro" id="IPR027417">
    <property type="entry name" value="P-loop_NTPase"/>
</dbReference>